<sequence>MSDTSDADDGVTTAELDPETRALLHTVEANADELRELVELVVVTKQLGEELTPEMREAATDAREPLADLRVALEREETVTLLETVGHNAEDLAELVEFASATKGLAEDIAPELREAATDAREPMAQLRVALEREETFVLVRKLGENADTFIELLDLLDASHGLLEELVPELREAATDARDPIADLRLMIAGFTDVQEDADFEPYELGQSLGRALSLGATVGDPRVVETVDAGLGAFTEEEPPDKLGPLGVLRALFDDDVQAGLGQLVEAIRRMGANSRK</sequence>
<dbReference type="Proteomes" id="UP001597119">
    <property type="component" value="Unassembled WGS sequence"/>
</dbReference>
<name>A0ABD6CDC3_9EURY</name>
<comment type="caution">
    <text evidence="1">The sequence shown here is derived from an EMBL/GenBank/DDBJ whole genome shotgun (WGS) entry which is preliminary data.</text>
</comment>
<gene>
    <name evidence="1" type="ORF">ACFR9U_11815</name>
</gene>
<organism evidence="1 2">
    <name type="scientific">Halorientalis brevis</name>
    <dbReference type="NCBI Taxonomy" id="1126241"/>
    <lineage>
        <taxon>Archaea</taxon>
        <taxon>Methanobacteriati</taxon>
        <taxon>Methanobacteriota</taxon>
        <taxon>Stenosarchaea group</taxon>
        <taxon>Halobacteria</taxon>
        <taxon>Halobacteriales</taxon>
        <taxon>Haloarculaceae</taxon>
        <taxon>Halorientalis</taxon>
    </lineage>
</organism>
<accession>A0ABD6CDC3</accession>
<evidence type="ECO:0000313" key="2">
    <source>
        <dbReference type="Proteomes" id="UP001597119"/>
    </source>
</evidence>
<evidence type="ECO:0000313" key="1">
    <source>
        <dbReference type="EMBL" id="MFD1587671.1"/>
    </source>
</evidence>
<proteinExistence type="predicted"/>
<dbReference type="InterPro" id="IPR012440">
    <property type="entry name" value="DUF1641"/>
</dbReference>
<reference evidence="1 2" key="1">
    <citation type="journal article" date="2019" name="Int. J. Syst. Evol. Microbiol.">
        <title>The Global Catalogue of Microorganisms (GCM) 10K type strain sequencing project: providing services to taxonomists for standard genome sequencing and annotation.</title>
        <authorList>
            <consortium name="The Broad Institute Genomics Platform"/>
            <consortium name="The Broad Institute Genome Sequencing Center for Infectious Disease"/>
            <person name="Wu L."/>
            <person name="Ma J."/>
        </authorList>
    </citation>
    <scope>NUCLEOTIDE SEQUENCE [LARGE SCALE GENOMIC DNA]</scope>
    <source>
        <strain evidence="1 2">CGMCC 1.12125</strain>
    </source>
</reference>
<dbReference type="RefSeq" id="WP_247380868.1">
    <property type="nucleotide sequence ID" value="NZ_JALLGV010000008.1"/>
</dbReference>
<protein>
    <submittedName>
        <fullName evidence="1">DUF1641 domain-containing protein</fullName>
    </submittedName>
</protein>
<dbReference type="EMBL" id="JBHUDJ010000006">
    <property type="protein sequence ID" value="MFD1587671.1"/>
    <property type="molecule type" value="Genomic_DNA"/>
</dbReference>
<dbReference type="Pfam" id="PF07849">
    <property type="entry name" value="DUF1641"/>
    <property type="match status" value="1"/>
</dbReference>
<keyword evidence="2" id="KW-1185">Reference proteome</keyword>
<dbReference type="AlphaFoldDB" id="A0ABD6CDC3"/>